<dbReference type="InterPro" id="IPR036291">
    <property type="entry name" value="NAD(P)-bd_dom_sf"/>
</dbReference>
<protein>
    <submittedName>
        <fullName evidence="3">Uncharacterized protein</fullName>
    </submittedName>
</protein>
<dbReference type="SUPFAM" id="SSF51735">
    <property type="entry name" value="NAD(P)-binding Rossmann-fold domains"/>
    <property type="match status" value="1"/>
</dbReference>
<reference evidence="3" key="2">
    <citation type="submission" date="2022-10" db="EMBL/GenBank/DDBJ databases">
        <authorList>
            <consortium name="ENA_rothamsted_submissions"/>
            <consortium name="culmorum"/>
            <person name="King R."/>
        </authorList>
    </citation>
    <scope>NUCLEOTIDE SEQUENCE</scope>
</reference>
<dbReference type="PRINTS" id="PR00081">
    <property type="entry name" value="GDHRDH"/>
</dbReference>
<dbReference type="GO" id="GO:0016616">
    <property type="term" value="F:oxidoreductase activity, acting on the CH-OH group of donors, NAD or NADP as acceptor"/>
    <property type="evidence" value="ECO:0007669"/>
    <property type="project" value="TreeGrafter"/>
</dbReference>
<accession>A0A9N9RR47</accession>
<keyword evidence="2" id="KW-0812">Transmembrane</keyword>
<dbReference type="AlphaFoldDB" id="A0A9N9RR47"/>
<dbReference type="InterPro" id="IPR002347">
    <property type="entry name" value="SDR_fam"/>
</dbReference>
<dbReference type="Pfam" id="PF00106">
    <property type="entry name" value="adh_short"/>
    <property type="match status" value="1"/>
</dbReference>
<dbReference type="Proteomes" id="UP001153620">
    <property type="component" value="Chromosome 1"/>
</dbReference>
<keyword evidence="4" id="KW-1185">Reference proteome</keyword>
<reference evidence="3" key="1">
    <citation type="submission" date="2022-01" db="EMBL/GenBank/DDBJ databases">
        <authorList>
            <person name="King R."/>
        </authorList>
    </citation>
    <scope>NUCLEOTIDE SEQUENCE</scope>
</reference>
<name>A0A9N9RR47_9DIPT</name>
<dbReference type="EMBL" id="OU895877">
    <property type="protein sequence ID" value="CAG9801198.1"/>
    <property type="molecule type" value="Genomic_DNA"/>
</dbReference>
<dbReference type="Gene3D" id="3.40.50.720">
    <property type="entry name" value="NAD(P)-binding Rossmann-like Domain"/>
    <property type="match status" value="1"/>
</dbReference>
<dbReference type="OrthoDB" id="6251714at2759"/>
<dbReference type="PRINTS" id="PR00080">
    <property type="entry name" value="SDRFAMILY"/>
</dbReference>
<dbReference type="PANTHER" id="PTHR24322">
    <property type="entry name" value="PKSB"/>
    <property type="match status" value="1"/>
</dbReference>
<proteinExistence type="inferred from homology"/>
<dbReference type="GO" id="GO:0005811">
    <property type="term" value="C:lipid droplet"/>
    <property type="evidence" value="ECO:0007669"/>
    <property type="project" value="TreeGrafter"/>
</dbReference>
<gene>
    <name evidence="3" type="ORF">CHIRRI_LOCUS4132</name>
</gene>
<keyword evidence="2" id="KW-1133">Transmembrane helix</keyword>
<feature type="transmembrane region" description="Helical" evidence="2">
    <location>
        <begin position="26"/>
        <end position="48"/>
    </location>
</feature>
<evidence type="ECO:0000313" key="3">
    <source>
        <dbReference type="EMBL" id="CAG9801198.1"/>
    </source>
</evidence>
<evidence type="ECO:0000313" key="4">
    <source>
        <dbReference type="Proteomes" id="UP001153620"/>
    </source>
</evidence>
<comment type="similarity">
    <text evidence="1">Belongs to the short-chain dehydrogenases/reductases (SDR) family.</text>
</comment>
<organism evidence="3 4">
    <name type="scientific">Chironomus riparius</name>
    <dbReference type="NCBI Taxonomy" id="315576"/>
    <lineage>
        <taxon>Eukaryota</taxon>
        <taxon>Metazoa</taxon>
        <taxon>Ecdysozoa</taxon>
        <taxon>Arthropoda</taxon>
        <taxon>Hexapoda</taxon>
        <taxon>Insecta</taxon>
        <taxon>Pterygota</taxon>
        <taxon>Neoptera</taxon>
        <taxon>Endopterygota</taxon>
        <taxon>Diptera</taxon>
        <taxon>Nematocera</taxon>
        <taxon>Chironomoidea</taxon>
        <taxon>Chironomidae</taxon>
        <taxon>Chironominae</taxon>
        <taxon>Chironomus</taxon>
    </lineage>
</organism>
<evidence type="ECO:0000256" key="1">
    <source>
        <dbReference type="RuleBase" id="RU000363"/>
    </source>
</evidence>
<sequence>MYNINELMERDYRPAVNPQKNSSYKLTLLVVALKVSVVIICDIFHWFINLFKSSEPENISKKLALVTGGGNGLGRSLCFRLAQEGCDVAVVDIDYKGAFQTASEIQEKYKIICKPYHCDVSDKNAIYKLKNDVEREMRGVDILVNNAGLLYTANFLTSNVEDIERAVKVNTLSQILMTRIFISGMIERKYGRIMSICSITSIVESPTMVTYSATKKGVDGFIKALKEDILVSGNDEFIKLFLVYPDFMHTREEISNVLDAVKHFLPRLSPDRVADDAVNGLIAGKEYIYATDIMPIYYAAKFLTKNAKKHISTSILDSSIFFSGNIKNKTL</sequence>
<keyword evidence="2" id="KW-0472">Membrane</keyword>
<dbReference type="PANTHER" id="PTHR24322:SF748">
    <property type="entry name" value="FI23927P1-RELATED"/>
    <property type="match status" value="1"/>
</dbReference>
<evidence type="ECO:0000256" key="2">
    <source>
        <dbReference type="SAM" id="Phobius"/>
    </source>
</evidence>